<feature type="transmembrane region" description="Helical" evidence="1">
    <location>
        <begin position="51"/>
        <end position="68"/>
    </location>
</feature>
<reference evidence="2 3" key="1">
    <citation type="journal article" date="2003" name="Int. J. Syst. Evol. Microbiol.">
        <title>Virgibacillus carmonensis sp. nov., Virgibacillus necropolis sp. nov. and Virgibacillus picturae sp. nov., three novel species isolated from deteriorated mural paintings, transfer of the species of the genus salibacillus to Virgibacillus, as Virgibacillus marismortui comb. nov. and Virgibacillus salexigens comb. nov., and emended description of the genus Virgibacillus.</title>
        <authorList>
            <person name="Heyrman J."/>
            <person name="Logan N.A."/>
            <person name="Busse H.J."/>
            <person name="Balcaen A."/>
            <person name="Lebbe L."/>
            <person name="Rodriguez-Diaz M."/>
            <person name="Swings J."/>
            <person name="De Vos P."/>
        </authorList>
    </citation>
    <scope>NUCLEOTIDE SEQUENCE [LARGE SCALE GENOMIC DNA]</scope>
    <source>
        <strain evidence="2 3">LMG 19488</strain>
    </source>
</reference>
<dbReference type="InterPro" id="IPR026369">
    <property type="entry name" value="CxxC_20_CxxC"/>
</dbReference>
<dbReference type="KEGG" id="vne:CFK40_10310"/>
<evidence type="ECO:0000313" key="3">
    <source>
        <dbReference type="Proteomes" id="UP000204391"/>
    </source>
</evidence>
<name>A0A221MCL8_9BACI</name>
<protein>
    <submittedName>
        <fullName evidence="2">Uncharacterized protein</fullName>
    </submittedName>
</protein>
<keyword evidence="3" id="KW-1185">Reference proteome</keyword>
<feature type="transmembrane region" description="Helical" evidence="1">
    <location>
        <begin position="74"/>
        <end position="96"/>
    </location>
</feature>
<evidence type="ECO:0000313" key="2">
    <source>
        <dbReference type="EMBL" id="ASN05377.1"/>
    </source>
</evidence>
<organism evidence="2 3">
    <name type="scientific">Virgibacillus necropolis</name>
    <dbReference type="NCBI Taxonomy" id="163877"/>
    <lineage>
        <taxon>Bacteria</taxon>
        <taxon>Bacillati</taxon>
        <taxon>Bacillota</taxon>
        <taxon>Bacilli</taxon>
        <taxon>Bacillales</taxon>
        <taxon>Bacillaceae</taxon>
        <taxon>Virgibacillus</taxon>
    </lineage>
</organism>
<keyword evidence="1" id="KW-1133">Transmembrane helix</keyword>
<evidence type="ECO:0000256" key="1">
    <source>
        <dbReference type="SAM" id="Phobius"/>
    </source>
</evidence>
<keyword evidence="1" id="KW-0812">Transmembrane</keyword>
<dbReference type="EMBL" id="CP022437">
    <property type="protein sequence ID" value="ASN05377.1"/>
    <property type="molecule type" value="Genomic_DNA"/>
</dbReference>
<dbReference type="NCBIfam" id="TIGR04104">
    <property type="entry name" value="cxxc_20_cxxc"/>
    <property type="match status" value="1"/>
</dbReference>
<dbReference type="Proteomes" id="UP000204391">
    <property type="component" value="Chromosome"/>
</dbReference>
<gene>
    <name evidence="2" type="ORF">CFK40_10310</name>
</gene>
<proteinExistence type="predicted"/>
<sequence length="102" mass="11694">MEVIFVLRKCVNCNKQSSWYKIYKYFLWLHNKSIECDNCGAEHKISIPGRFAFVSLTVIPAIIFMNYLSPFGNFFVTLGIGIVILTVGSLLTPYFVEFKEAV</sequence>
<dbReference type="AlphaFoldDB" id="A0A221MCL8"/>
<accession>A0A221MCL8</accession>
<keyword evidence="1" id="KW-0472">Membrane</keyword>